<keyword evidence="3" id="KW-1185">Reference proteome</keyword>
<feature type="region of interest" description="Disordered" evidence="1">
    <location>
        <begin position="370"/>
        <end position="393"/>
    </location>
</feature>
<feature type="compositionally biased region" description="Polar residues" evidence="1">
    <location>
        <begin position="130"/>
        <end position="140"/>
    </location>
</feature>
<feature type="compositionally biased region" description="Polar residues" evidence="1">
    <location>
        <begin position="383"/>
        <end position="393"/>
    </location>
</feature>
<name>A0A1Y1YBW0_9PLEO</name>
<comment type="caution">
    <text evidence="2">The sequence shown here is derived from an EMBL/GenBank/DDBJ whole genome shotgun (WGS) entry which is preliminary data.</text>
</comment>
<organism evidence="2 3">
    <name type="scientific">Clohesyomyces aquaticus</name>
    <dbReference type="NCBI Taxonomy" id="1231657"/>
    <lineage>
        <taxon>Eukaryota</taxon>
        <taxon>Fungi</taxon>
        <taxon>Dikarya</taxon>
        <taxon>Ascomycota</taxon>
        <taxon>Pezizomycotina</taxon>
        <taxon>Dothideomycetes</taxon>
        <taxon>Pleosporomycetidae</taxon>
        <taxon>Pleosporales</taxon>
        <taxon>Lindgomycetaceae</taxon>
        <taxon>Clohesyomyces</taxon>
    </lineage>
</organism>
<dbReference type="EMBL" id="MCFA01000275">
    <property type="protein sequence ID" value="ORX95541.1"/>
    <property type="molecule type" value="Genomic_DNA"/>
</dbReference>
<reference evidence="2 3" key="1">
    <citation type="submission" date="2016-07" db="EMBL/GenBank/DDBJ databases">
        <title>Pervasive Adenine N6-methylation of Active Genes in Fungi.</title>
        <authorList>
            <consortium name="DOE Joint Genome Institute"/>
            <person name="Mondo S.J."/>
            <person name="Dannebaum R.O."/>
            <person name="Kuo R.C."/>
            <person name="Labutti K."/>
            <person name="Haridas S."/>
            <person name="Kuo A."/>
            <person name="Salamov A."/>
            <person name="Ahrendt S.R."/>
            <person name="Lipzen A."/>
            <person name="Sullivan W."/>
            <person name="Andreopoulos W.B."/>
            <person name="Clum A."/>
            <person name="Lindquist E."/>
            <person name="Daum C."/>
            <person name="Ramamoorthy G.K."/>
            <person name="Gryganskyi A."/>
            <person name="Culley D."/>
            <person name="Magnuson J.K."/>
            <person name="James T.Y."/>
            <person name="O'Malley M.A."/>
            <person name="Stajich J.E."/>
            <person name="Spatafora J.W."/>
            <person name="Visel A."/>
            <person name="Grigoriev I.V."/>
        </authorList>
    </citation>
    <scope>NUCLEOTIDE SEQUENCE [LARGE SCALE GENOMIC DNA]</scope>
    <source>
        <strain evidence="2 3">CBS 115471</strain>
    </source>
</reference>
<gene>
    <name evidence="2" type="ORF">BCR34DRAFT_594110</name>
</gene>
<dbReference type="Proteomes" id="UP000193144">
    <property type="component" value="Unassembled WGS sequence"/>
</dbReference>
<evidence type="ECO:0000256" key="1">
    <source>
        <dbReference type="SAM" id="MobiDB-lite"/>
    </source>
</evidence>
<evidence type="ECO:0000313" key="2">
    <source>
        <dbReference type="EMBL" id="ORX95541.1"/>
    </source>
</evidence>
<protein>
    <submittedName>
        <fullName evidence="2">Uncharacterized protein</fullName>
    </submittedName>
</protein>
<evidence type="ECO:0000313" key="3">
    <source>
        <dbReference type="Proteomes" id="UP000193144"/>
    </source>
</evidence>
<feature type="region of interest" description="Disordered" evidence="1">
    <location>
        <begin position="93"/>
        <end position="160"/>
    </location>
</feature>
<sequence>MSHFACLQAIRVKGHSGCMCSSDWRLPLGLSSLVPLGPSSLLPPTHGQANFGLGTLLVTVADRDSGGEIVFLRQTGSPDYYIVSITSTPRLFTSEDHTRTSQGGPLLSQSLHALPLPSSERPRPRHRRPTVNQRTSSSRSDPPPFEADSSPPKYKKKDPYRHSWNRGLARFGKQVHACVEAVLRGVWKIVKSFASCLLKASCARKLVLQILGCRGLTIQSTESIQSRPRNSFCKRMHGVRDSIADQTFTRPALRFQKETMGSRTDSALREIWDAYLFQRPLPTLSPARPASRTHPAPAPNDIATSNAEALSPPKKPTPPRSTRFGRAVQIGERTRKRMGAAIHSFLTWLVWKCQGLKDQVEGWFLAVKNSTSKNKDDDKEEVSSTFAESVRSN</sequence>
<accession>A0A1Y1YBW0</accession>
<feature type="compositionally biased region" description="Polar residues" evidence="1">
    <location>
        <begin position="100"/>
        <end position="111"/>
    </location>
</feature>
<feature type="region of interest" description="Disordered" evidence="1">
    <location>
        <begin position="286"/>
        <end position="327"/>
    </location>
</feature>
<proteinExistence type="predicted"/>
<dbReference type="AlphaFoldDB" id="A0A1Y1YBW0"/>